<accession>A0A2M9R3U2</accession>
<dbReference type="NCBIfam" id="TIGR02385">
    <property type="entry name" value="RelE_StbE"/>
    <property type="match status" value="1"/>
</dbReference>
<dbReference type="AlphaFoldDB" id="A0A2M9R3U2"/>
<dbReference type="RefSeq" id="WP_100677104.1">
    <property type="nucleotide sequence ID" value="NZ_NIPO01000001.1"/>
</dbReference>
<keyword evidence="1" id="KW-1277">Toxin-antitoxin system</keyword>
<comment type="caution">
    <text evidence="2">The sequence shown here is derived from an EMBL/GenBank/DDBJ whole genome shotgun (WGS) entry which is preliminary data.</text>
</comment>
<evidence type="ECO:0000313" key="3">
    <source>
        <dbReference type="Proteomes" id="UP000231960"/>
    </source>
</evidence>
<dbReference type="Pfam" id="PF05016">
    <property type="entry name" value="ParE_toxin"/>
    <property type="match status" value="1"/>
</dbReference>
<dbReference type="EMBL" id="NIPO01000001">
    <property type="protein sequence ID" value="PJR03536.1"/>
    <property type="molecule type" value="Genomic_DNA"/>
</dbReference>
<evidence type="ECO:0000313" key="2">
    <source>
        <dbReference type="EMBL" id="PJR03536.1"/>
    </source>
</evidence>
<proteinExistence type="predicted"/>
<reference evidence="2 3" key="1">
    <citation type="submission" date="2017-06" db="EMBL/GenBank/DDBJ databases">
        <title>Description of Avrilella dinanensis gen. nov. sp. nov.</title>
        <authorList>
            <person name="Leyer C."/>
            <person name="Sassi M."/>
            <person name="Minet J."/>
            <person name="Kayal S."/>
            <person name="Cattoir V."/>
        </authorList>
    </citation>
    <scope>NUCLEOTIDE SEQUENCE [LARGE SCALE GENOMIC DNA]</scope>
    <source>
        <strain evidence="2 3">UR159</strain>
    </source>
</reference>
<dbReference type="Proteomes" id="UP000231960">
    <property type="component" value="Unassembled WGS sequence"/>
</dbReference>
<dbReference type="InterPro" id="IPR007712">
    <property type="entry name" value="RelE/ParE_toxin"/>
</dbReference>
<keyword evidence="3" id="KW-1185">Reference proteome</keyword>
<organism evidence="2 3">
    <name type="scientific">Avrilella dinanensis</name>
    <dbReference type="NCBI Taxonomy" id="2008672"/>
    <lineage>
        <taxon>Bacteria</taxon>
        <taxon>Pseudomonadati</taxon>
        <taxon>Bacteroidota</taxon>
        <taxon>Flavobacteriia</taxon>
        <taxon>Flavobacteriales</taxon>
        <taxon>Flavobacteriaceae</taxon>
        <taxon>Avrilella</taxon>
    </lineage>
</organism>
<dbReference type="OrthoDB" id="1098070at2"/>
<protein>
    <submittedName>
        <fullName evidence="2">Addiction module toxin RelE</fullName>
    </submittedName>
</protein>
<dbReference type="InterPro" id="IPR035093">
    <property type="entry name" value="RelE/ParE_toxin_dom_sf"/>
</dbReference>
<evidence type="ECO:0000256" key="1">
    <source>
        <dbReference type="ARBA" id="ARBA00022649"/>
    </source>
</evidence>
<name>A0A2M9R3U2_9FLAO</name>
<dbReference type="Gene3D" id="3.30.2310.20">
    <property type="entry name" value="RelE-like"/>
    <property type="match status" value="1"/>
</dbReference>
<gene>
    <name evidence="2" type="ORF">CDL10_02655</name>
</gene>
<sequence>MAQRKIIWTKSAQSERKEILIYWNNKNQSKAYSKKLNKLFSERVKLLSEHPKIGRLSNNGTTRITIVRDYLIFYEFTTTELIILSVWDTRRDEKNIEFDYTS</sequence>